<evidence type="ECO:0008006" key="5">
    <source>
        <dbReference type="Google" id="ProtNLM"/>
    </source>
</evidence>
<keyword evidence="2" id="KW-1133">Transmembrane helix</keyword>
<feature type="compositionally biased region" description="Polar residues" evidence="1">
    <location>
        <begin position="604"/>
        <end position="618"/>
    </location>
</feature>
<name>A0A4U0XH11_9PEZI</name>
<comment type="caution">
    <text evidence="3">The sequence shown here is derived from an EMBL/GenBank/DDBJ whole genome shotgun (WGS) entry which is preliminary data.</text>
</comment>
<evidence type="ECO:0000256" key="2">
    <source>
        <dbReference type="SAM" id="Phobius"/>
    </source>
</evidence>
<reference evidence="3 4" key="1">
    <citation type="submission" date="2017-03" db="EMBL/GenBank/DDBJ databases">
        <title>Genomes of endolithic fungi from Antarctica.</title>
        <authorList>
            <person name="Coleine C."/>
            <person name="Masonjones S."/>
            <person name="Stajich J.E."/>
        </authorList>
    </citation>
    <scope>NUCLEOTIDE SEQUENCE [LARGE SCALE GENOMIC DNA]</scope>
    <source>
        <strain evidence="3 4">CCFEE 5187</strain>
    </source>
</reference>
<dbReference type="AlphaFoldDB" id="A0A4U0XH11"/>
<evidence type="ECO:0000256" key="1">
    <source>
        <dbReference type="SAM" id="MobiDB-lite"/>
    </source>
</evidence>
<keyword evidence="2" id="KW-0812">Transmembrane</keyword>
<gene>
    <name evidence="3" type="ORF">B0A49_05424</name>
</gene>
<dbReference type="STRING" id="331657.A0A4U0XH11"/>
<evidence type="ECO:0000313" key="3">
    <source>
        <dbReference type="EMBL" id="TKA75511.1"/>
    </source>
</evidence>
<dbReference type="OrthoDB" id="5417135at2759"/>
<feature type="region of interest" description="Disordered" evidence="1">
    <location>
        <begin position="812"/>
        <end position="831"/>
    </location>
</feature>
<protein>
    <recommendedName>
        <fullName evidence="5">Transmembrane protein</fullName>
    </recommendedName>
</protein>
<dbReference type="PANTHER" id="PTHR42088">
    <property type="entry name" value="YALI0F10131P"/>
    <property type="match status" value="1"/>
</dbReference>
<feature type="compositionally biased region" description="Polar residues" evidence="1">
    <location>
        <begin position="924"/>
        <end position="936"/>
    </location>
</feature>
<dbReference type="PANTHER" id="PTHR42088:SF1">
    <property type="entry name" value="YALI0F10131P"/>
    <property type="match status" value="1"/>
</dbReference>
<accession>A0A4U0XH11</accession>
<feature type="transmembrane region" description="Helical" evidence="2">
    <location>
        <begin position="466"/>
        <end position="486"/>
    </location>
</feature>
<feature type="compositionally biased region" description="Polar residues" evidence="1">
    <location>
        <begin position="632"/>
        <end position="651"/>
    </location>
</feature>
<keyword evidence="4" id="KW-1185">Reference proteome</keyword>
<dbReference type="Proteomes" id="UP000308768">
    <property type="component" value="Unassembled WGS sequence"/>
</dbReference>
<keyword evidence="2" id="KW-0472">Membrane</keyword>
<sequence length="1098" mass="119179">MSTSPIRQSIRARRVVAWQAELANLHVDARGTTPTLATTAAKYARSADALTILATESAAQSQEDTLTILAELDEEIWAVDDDLAELAAEHQIVRAPRPAPLSSPLVSPALVEWYLYPALGNLQEDEEAFEAGTAAFEADGSPLVAEEERTSLITLPSMFMDLGIRPLRSRASSLASASTMVPSAGALTKAREYQALLRSRYSVADSESVYSREIGEASDHGSEHTVSRRGAERTGVVFQGPVVRSSVVALIESALEADLATAATPQSTQTVSVVQSKSNDVDVLDLLVSAAGFRMNNQRAEFSRSVKRAASLESVLTGMADYDRLTDFDDMISMRHPLSRATTPSTTKARAGKTEISRTLKKKYSEYWRKIGMKEKNLEQKPLLTDLTRKNSTVRIPSLRPMSLSLLGTEALQLPLEVVPTAAPTVTRTLARRADTTTSSSSVTRTCAANDNSAICQKPTNSSATLPITLGAVIPITCALIVLFFLHRRHVKKTRKEDADDKYRSLDFGMDEVPAGKGKKTSATDVSKMTITDAEKSVRRGRGLSLDMGNPYLLSAGLQDSRSSVHSLSRTLRDGADPYRSVTMMKSDSDLSRSYLAGAHPRSDNASTYTTNTRSSGGVNDGANSYLLKNASKMSRSFAPSESNPTSSQATPLYGSPIIQHPEPARTTPPPRNASLPPPAILIGGQALTTDYPQTYSQHTYQERSATSAYYTPRAETYKQPTRAVNQLPFDPRLPRLQSMEASMYDARSSDFVGDSARGSAVQTTSPSSVLPPQIDFQETGRHSLDAPMPAVVEPAPQGLGVYGFDQDGRRVSMNVRPLPPDDPTDSPEQRANRIRSFYKEYFDDSKSVHAKQQPSAVYYEDNDQSYLSNGAVRVPQARAPYAQPVGSRAMSPSSRGPPHLIRAADGRASNMSNSRYTPPGYQQPRSAMSQQSMRPQETPKRRGPPPAPLQSLPTPHLLKEDSMVFSPIDFAPPATYRDRVAGRPESPLGVQRPYSPSVPVHVPLVTSFDDLSVMPSPHALRKSGTFTALDFAPSPRFARSDVASDAGSVLSGRSGISAMQRDAVRAGAYRVSRIPKEVVGTKDDITASLRPTWDLRG</sequence>
<proteinExistence type="predicted"/>
<feature type="region of interest" description="Disordered" evidence="1">
    <location>
        <begin position="884"/>
        <end position="955"/>
    </location>
</feature>
<feature type="region of interest" description="Disordered" evidence="1">
    <location>
        <begin position="595"/>
        <end position="675"/>
    </location>
</feature>
<organism evidence="3 4">
    <name type="scientific">Cryomyces minteri</name>
    <dbReference type="NCBI Taxonomy" id="331657"/>
    <lineage>
        <taxon>Eukaryota</taxon>
        <taxon>Fungi</taxon>
        <taxon>Dikarya</taxon>
        <taxon>Ascomycota</taxon>
        <taxon>Pezizomycotina</taxon>
        <taxon>Dothideomycetes</taxon>
        <taxon>Dothideomycetes incertae sedis</taxon>
        <taxon>Cryomyces</taxon>
    </lineage>
</organism>
<evidence type="ECO:0000313" key="4">
    <source>
        <dbReference type="Proteomes" id="UP000308768"/>
    </source>
</evidence>
<dbReference type="EMBL" id="NAJN01000288">
    <property type="protein sequence ID" value="TKA75511.1"/>
    <property type="molecule type" value="Genomic_DNA"/>
</dbReference>